<evidence type="ECO:0000313" key="2">
    <source>
        <dbReference type="EMBL" id="SEI78652.1"/>
    </source>
</evidence>
<sequence>MLRYLGFVGIGLAALWLMGACDDPAPTPESSAGASPSPSVSATAYEAAAPAALEPADRPALERFDSWLTRLSEFAIDTDASPEDGEAQAAKLAALADDYPGSAEVAAQIEAAAQDLAHAHRALGNGRPATAAAAFRDVSTGLSGVHPLIEADIEDVERDSGYRLAGAGVQAHATSTQTASIVRWIDGDTVATSIGRVRLIGLDTPELSGRCATAQEALAAAEQLAPAGTLVKLTDPASVDDTDQLGRMLRYVDLVDGTDVGYSLLVNALGDARFDSRDGYDWHPREKAYREHSASVADEDEQCSWEVAASAGLAPATDDDDDEHLRALRLQATSAAVDGIRRDATTLANAASASSR</sequence>
<reference evidence="3" key="1">
    <citation type="submission" date="2016-10" db="EMBL/GenBank/DDBJ databases">
        <authorList>
            <person name="Varghese N."/>
        </authorList>
    </citation>
    <scope>NUCLEOTIDE SEQUENCE [LARGE SCALE GENOMIC DNA]</scope>
    <source>
        <strain evidence="3">DSM 24868</strain>
    </source>
</reference>
<proteinExistence type="predicted"/>
<dbReference type="eggNOG" id="COG1525">
    <property type="taxonomic scope" value="Bacteria"/>
</dbReference>
<evidence type="ECO:0000313" key="3">
    <source>
        <dbReference type="Proteomes" id="UP000183315"/>
    </source>
</evidence>
<dbReference type="EMBL" id="FNZI01000001">
    <property type="protein sequence ID" value="SEI78652.1"/>
    <property type="molecule type" value="Genomic_DNA"/>
</dbReference>
<gene>
    <name evidence="2" type="ORF">SAMN05421637_0003</name>
</gene>
<protein>
    <submittedName>
        <fullName evidence="2">Uncharacterized protein</fullName>
    </submittedName>
</protein>
<dbReference type="OrthoDB" id="5241375at2"/>
<dbReference type="PROSITE" id="PS51257">
    <property type="entry name" value="PROKAR_LIPOPROTEIN"/>
    <property type="match status" value="1"/>
</dbReference>
<dbReference type="STRING" id="1043493.SAMN05421637_0003"/>
<dbReference type="SUPFAM" id="SSF50199">
    <property type="entry name" value="Staphylococcal nuclease"/>
    <property type="match status" value="1"/>
</dbReference>
<dbReference type="RefSeq" id="WP_052405498.1">
    <property type="nucleotide sequence ID" value="NZ_BBLU01000001.1"/>
</dbReference>
<keyword evidence="3" id="KW-1185">Reference proteome</keyword>
<organism evidence="2 3">
    <name type="scientific">Demequina mangrovi</name>
    <dbReference type="NCBI Taxonomy" id="1043493"/>
    <lineage>
        <taxon>Bacteria</taxon>
        <taxon>Bacillati</taxon>
        <taxon>Actinomycetota</taxon>
        <taxon>Actinomycetes</taxon>
        <taxon>Micrococcales</taxon>
        <taxon>Demequinaceae</taxon>
        <taxon>Demequina</taxon>
    </lineage>
</organism>
<feature type="chain" id="PRO_5038347916" evidence="1">
    <location>
        <begin position="20"/>
        <end position="356"/>
    </location>
</feature>
<dbReference type="InterPro" id="IPR035437">
    <property type="entry name" value="SNase_OB-fold_sf"/>
</dbReference>
<accession>A0A1H6TSG1</accession>
<evidence type="ECO:0000256" key="1">
    <source>
        <dbReference type="SAM" id="SignalP"/>
    </source>
</evidence>
<keyword evidence="1" id="KW-0732">Signal</keyword>
<name>A0A1H6TSG1_9MICO</name>
<dbReference type="AlphaFoldDB" id="A0A1H6TSG1"/>
<feature type="signal peptide" evidence="1">
    <location>
        <begin position="1"/>
        <end position="19"/>
    </location>
</feature>
<dbReference type="Gene3D" id="2.40.50.90">
    <property type="match status" value="1"/>
</dbReference>
<dbReference type="Proteomes" id="UP000183315">
    <property type="component" value="Unassembled WGS sequence"/>
</dbReference>